<dbReference type="VEuPathDB" id="FungiDB:AeMF1_017082"/>
<dbReference type="InterPro" id="IPR040316">
    <property type="entry name" value="INTS5"/>
</dbReference>
<dbReference type="GO" id="GO:0032039">
    <property type="term" value="C:integrator complex"/>
    <property type="evidence" value="ECO:0007669"/>
    <property type="project" value="InterPro"/>
</dbReference>
<reference evidence="3 4" key="1">
    <citation type="submission" date="2019-07" db="EMBL/GenBank/DDBJ databases">
        <title>Genomics analysis of Aphanomyces spp. identifies a new class of oomycete effector associated with host adaptation.</title>
        <authorList>
            <person name="Gaulin E."/>
        </authorList>
    </citation>
    <scope>NUCLEOTIDE SEQUENCE [LARGE SCALE GENOMIC DNA]</scope>
    <source>
        <strain evidence="3 4">ATCC 201684</strain>
    </source>
</reference>
<dbReference type="Pfam" id="PF14838">
    <property type="entry name" value="INTS5_C"/>
    <property type="match status" value="1"/>
</dbReference>
<feature type="region of interest" description="Disordered" evidence="1">
    <location>
        <begin position="30"/>
        <end position="49"/>
    </location>
</feature>
<sequence>MTFVASDTTVDDARTQFQLAIKKYFNVKTKSKKSRPKKQPRLENSPSPLLSQDLETISKCIVYLQQPLNYEPLQVETVVEVLRATLLCLEDLYEYAPLAGLLPKHPNENMEAGKQVNELIATAEKHPVYMVLLGVVRRCVNVACCSLGIDDCFPRSMHVLVEWTRESPDSAWLLAFTSKVAPQAVTAFSLRLLCEGELNPEDILLSNLDAYLAAMSPSKIATSIRAFLHETIASKTPHSIASLIEICSYSPRVVRACDSEFQNIFSSELVSSLIILGLQSNIDFQTKLSKLLRDQLEAMIEMPIHVIALMDRLLMDVPEVAECTTKYLSSLVKWIRNDESGLFSDRLLPALPYIQKKNPSSKVASQLVEAIAASVASNADRTQMACQALMILDDKDNISHSSFTSTVPSAAVCVDYLASELRVPNTTPLQNQKALSLLRNIVVQNLSQEHDAGNTAAECWKSLEAVNKACAVDQWPMLLNFADSSDQSVSLSALQLLIDIPYPLFEDPSWQYTCLHNLTSLFFSLLNKIADKNERTSQQLECVKRIFDRIMQEGGGVVSNPMSVESTFLSLFMDGILSASSPTTIPHDVPFEMNFFRGKSTKAGSSNSQVFRKLSATNCLLPYDPFPTKKLPVESSSQLDVFSQVQLIRSTQPPHALPAPSQFESKLYSVRVSEMETAINCSQHAEDLLYRSLRLGTFESSETSSVLMDILLERTIPVSVFVPSDDQYRDLLPERSNFDIDLRIEQWLYRYPIFLPLVKSAVLSSSPSVSVRCLPLLKSILVVLINHWHAQRFQPNTIQQEKNLHFPPYFQLSHQLQLSTEVMTILELSGWLPEPLNLCALLFPHVTALDVRTLLHSVWMYLADHPPNKKFSTKEPIAMENYLIPLQNVVHRNIQTIGPLYGYFA</sequence>
<name>A0A6G0WCC6_9STRA</name>
<protein>
    <recommendedName>
        <fullName evidence="2">Integrator complex subunit 5 C-terminal domain-containing protein</fullName>
    </recommendedName>
</protein>
<evidence type="ECO:0000313" key="4">
    <source>
        <dbReference type="Proteomes" id="UP000481153"/>
    </source>
</evidence>
<evidence type="ECO:0000313" key="3">
    <source>
        <dbReference type="EMBL" id="KAF0724921.1"/>
    </source>
</evidence>
<evidence type="ECO:0000256" key="1">
    <source>
        <dbReference type="SAM" id="MobiDB-lite"/>
    </source>
</evidence>
<proteinExistence type="predicted"/>
<evidence type="ECO:0000259" key="2">
    <source>
        <dbReference type="Pfam" id="PF14838"/>
    </source>
</evidence>
<dbReference type="PANTHER" id="PTHR31697:SF2">
    <property type="entry name" value="INTEGRATOR COMPLEX SUBUNIT 5"/>
    <property type="match status" value="1"/>
</dbReference>
<keyword evidence="4" id="KW-1185">Reference proteome</keyword>
<accession>A0A6G0WCC6</accession>
<gene>
    <name evidence="3" type="ORF">Ae201684_016481</name>
</gene>
<dbReference type="PANTHER" id="PTHR31697">
    <property type="entry name" value="INTEGRATOR COMPLEX SUBUNIT 5"/>
    <property type="match status" value="1"/>
</dbReference>
<organism evidence="3 4">
    <name type="scientific">Aphanomyces euteiches</name>
    <dbReference type="NCBI Taxonomy" id="100861"/>
    <lineage>
        <taxon>Eukaryota</taxon>
        <taxon>Sar</taxon>
        <taxon>Stramenopiles</taxon>
        <taxon>Oomycota</taxon>
        <taxon>Saprolegniomycetes</taxon>
        <taxon>Saprolegniales</taxon>
        <taxon>Verrucalvaceae</taxon>
        <taxon>Aphanomyces</taxon>
    </lineage>
</organism>
<dbReference type="Proteomes" id="UP000481153">
    <property type="component" value="Unassembled WGS sequence"/>
</dbReference>
<dbReference type="AlphaFoldDB" id="A0A6G0WCC6"/>
<feature type="domain" description="Integrator complex subunit 5 C-terminal" evidence="2">
    <location>
        <begin position="741"/>
        <end position="871"/>
    </location>
</feature>
<feature type="compositionally biased region" description="Basic residues" evidence="1">
    <location>
        <begin position="30"/>
        <end position="39"/>
    </location>
</feature>
<dbReference type="EMBL" id="VJMJ01000254">
    <property type="protein sequence ID" value="KAF0724921.1"/>
    <property type="molecule type" value="Genomic_DNA"/>
</dbReference>
<dbReference type="GO" id="GO:0034472">
    <property type="term" value="P:snRNA 3'-end processing"/>
    <property type="evidence" value="ECO:0007669"/>
    <property type="project" value="TreeGrafter"/>
</dbReference>
<comment type="caution">
    <text evidence="3">The sequence shown here is derived from an EMBL/GenBank/DDBJ whole genome shotgun (WGS) entry which is preliminary data.</text>
</comment>
<dbReference type="InterPro" id="IPR029444">
    <property type="entry name" value="INTS5_C"/>
</dbReference>